<evidence type="ECO:0000313" key="2">
    <source>
        <dbReference type="Proteomes" id="UP001457282"/>
    </source>
</evidence>
<sequence length="105" mass="12113">MAHYREITKKVWNELNFHAQRQLRMIWMHEPVGLRQDSLTQGLRKCCIPISHSVPMANTVAKYLVSVCQNRRMRNGHDPPAPNYKPTTAQAIYIASSSVFFLCRG</sequence>
<organism evidence="1 2">
    <name type="scientific">Rubus argutus</name>
    <name type="common">Southern blackberry</name>
    <dbReference type="NCBI Taxonomy" id="59490"/>
    <lineage>
        <taxon>Eukaryota</taxon>
        <taxon>Viridiplantae</taxon>
        <taxon>Streptophyta</taxon>
        <taxon>Embryophyta</taxon>
        <taxon>Tracheophyta</taxon>
        <taxon>Spermatophyta</taxon>
        <taxon>Magnoliopsida</taxon>
        <taxon>eudicotyledons</taxon>
        <taxon>Gunneridae</taxon>
        <taxon>Pentapetalae</taxon>
        <taxon>rosids</taxon>
        <taxon>fabids</taxon>
        <taxon>Rosales</taxon>
        <taxon>Rosaceae</taxon>
        <taxon>Rosoideae</taxon>
        <taxon>Rosoideae incertae sedis</taxon>
        <taxon>Rubus</taxon>
    </lineage>
</organism>
<comment type="caution">
    <text evidence="1">The sequence shown here is derived from an EMBL/GenBank/DDBJ whole genome shotgun (WGS) entry which is preliminary data.</text>
</comment>
<proteinExistence type="predicted"/>
<evidence type="ECO:0000313" key="1">
    <source>
        <dbReference type="EMBL" id="KAK9925237.1"/>
    </source>
</evidence>
<reference evidence="1 2" key="1">
    <citation type="journal article" date="2023" name="G3 (Bethesda)">
        <title>A chromosome-length genome assembly and annotation of blackberry (Rubus argutus, cv. 'Hillquist').</title>
        <authorList>
            <person name="Bruna T."/>
            <person name="Aryal R."/>
            <person name="Dudchenko O."/>
            <person name="Sargent D.J."/>
            <person name="Mead D."/>
            <person name="Buti M."/>
            <person name="Cavallini A."/>
            <person name="Hytonen T."/>
            <person name="Andres J."/>
            <person name="Pham M."/>
            <person name="Weisz D."/>
            <person name="Mascagni F."/>
            <person name="Usai G."/>
            <person name="Natali L."/>
            <person name="Bassil N."/>
            <person name="Fernandez G.E."/>
            <person name="Lomsadze A."/>
            <person name="Armour M."/>
            <person name="Olukolu B."/>
            <person name="Poorten T."/>
            <person name="Britton C."/>
            <person name="Davik J."/>
            <person name="Ashrafi H."/>
            <person name="Aiden E.L."/>
            <person name="Borodovsky M."/>
            <person name="Worthington M."/>
        </authorList>
    </citation>
    <scope>NUCLEOTIDE SEQUENCE [LARGE SCALE GENOMIC DNA]</scope>
    <source>
        <strain evidence="1">PI 553951</strain>
    </source>
</reference>
<dbReference type="AlphaFoldDB" id="A0AAW1WKN6"/>
<protein>
    <submittedName>
        <fullName evidence="1">Uncharacterized protein</fullName>
    </submittedName>
</protein>
<name>A0AAW1WKN6_RUBAR</name>
<keyword evidence="2" id="KW-1185">Reference proteome</keyword>
<dbReference type="EMBL" id="JBEDUW010000006">
    <property type="protein sequence ID" value="KAK9925237.1"/>
    <property type="molecule type" value="Genomic_DNA"/>
</dbReference>
<dbReference type="Proteomes" id="UP001457282">
    <property type="component" value="Unassembled WGS sequence"/>
</dbReference>
<gene>
    <name evidence="1" type="ORF">M0R45_033566</name>
</gene>
<accession>A0AAW1WKN6</accession>